<feature type="compositionally biased region" description="Basic and acidic residues" evidence="3">
    <location>
        <begin position="2475"/>
        <end position="2521"/>
    </location>
</feature>
<feature type="compositionally biased region" description="Polar residues" evidence="3">
    <location>
        <begin position="1514"/>
        <end position="1542"/>
    </location>
</feature>
<feature type="compositionally biased region" description="Basic and acidic residues" evidence="3">
    <location>
        <begin position="1711"/>
        <end position="1728"/>
    </location>
</feature>
<comment type="similarity">
    <text evidence="1">Belongs to the adenomatous polyposis coli (APC) family.</text>
</comment>
<dbReference type="InterPro" id="IPR026818">
    <property type="entry name" value="Apc_fam"/>
</dbReference>
<feature type="compositionally biased region" description="Polar residues" evidence="3">
    <location>
        <begin position="2849"/>
        <end position="2858"/>
    </location>
</feature>
<feature type="region of interest" description="Disordered" evidence="3">
    <location>
        <begin position="1514"/>
        <end position="1555"/>
    </location>
</feature>
<feature type="compositionally biased region" description="Polar residues" evidence="3">
    <location>
        <begin position="788"/>
        <end position="799"/>
    </location>
</feature>
<feature type="compositionally biased region" description="Low complexity" evidence="3">
    <location>
        <begin position="2179"/>
        <end position="2192"/>
    </location>
</feature>
<feature type="compositionally biased region" description="Low complexity" evidence="3">
    <location>
        <begin position="889"/>
        <end position="911"/>
    </location>
</feature>
<feature type="compositionally biased region" description="Basic and acidic residues" evidence="3">
    <location>
        <begin position="3486"/>
        <end position="3517"/>
    </location>
</feature>
<name>A0ABY7DW12_MYAAR</name>
<feature type="compositionally biased region" description="Polar residues" evidence="3">
    <location>
        <begin position="1165"/>
        <end position="1180"/>
    </location>
</feature>
<feature type="region of interest" description="Disordered" evidence="3">
    <location>
        <begin position="1902"/>
        <end position="1929"/>
    </location>
</feature>
<feature type="compositionally biased region" description="Basic and acidic residues" evidence="3">
    <location>
        <begin position="2352"/>
        <end position="2364"/>
    </location>
</feature>
<dbReference type="InterPro" id="IPR026831">
    <property type="entry name" value="APC_dom"/>
</dbReference>
<feature type="compositionally biased region" description="Polar residues" evidence="3">
    <location>
        <begin position="2872"/>
        <end position="2893"/>
    </location>
</feature>
<dbReference type="SMART" id="SM00185">
    <property type="entry name" value="ARM"/>
    <property type="match status" value="6"/>
</dbReference>
<reference evidence="4" key="1">
    <citation type="submission" date="2022-11" db="EMBL/GenBank/DDBJ databases">
        <title>Centuries of genome instability and evolution in soft-shell clam transmissible cancer (bioRxiv).</title>
        <authorList>
            <person name="Hart S.F.M."/>
            <person name="Yonemitsu M.A."/>
            <person name="Giersch R.M."/>
            <person name="Beal B.F."/>
            <person name="Arriagada G."/>
            <person name="Davis B.W."/>
            <person name="Ostrander E.A."/>
            <person name="Goff S.P."/>
            <person name="Metzger M.J."/>
        </authorList>
    </citation>
    <scope>NUCLEOTIDE SEQUENCE</scope>
    <source>
        <strain evidence="4">MELC-2E11</strain>
        <tissue evidence="4">Siphon/mantle</tissue>
    </source>
</reference>
<feature type="compositionally biased region" description="Basic and acidic residues" evidence="3">
    <location>
        <begin position="726"/>
        <end position="742"/>
    </location>
</feature>
<feature type="region of interest" description="Disordered" evidence="3">
    <location>
        <begin position="2313"/>
        <end position="2398"/>
    </location>
</feature>
<dbReference type="PANTHER" id="PTHR12607">
    <property type="entry name" value="ADENOMATOUS POLYPOSIS COLI PROTEIN FAMILY"/>
    <property type="match status" value="1"/>
</dbReference>
<dbReference type="SUPFAM" id="SSF48371">
    <property type="entry name" value="ARM repeat"/>
    <property type="match status" value="1"/>
</dbReference>
<feature type="compositionally biased region" description="Polar residues" evidence="3">
    <location>
        <begin position="1949"/>
        <end position="1962"/>
    </location>
</feature>
<feature type="compositionally biased region" description="Acidic residues" evidence="3">
    <location>
        <begin position="1"/>
        <end position="16"/>
    </location>
</feature>
<feature type="compositionally biased region" description="Polar residues" evidence="3">
    <location>
        <begin position="2806"/>
        <end position="2828"/>
    </location>
</feature>
<feature type="compositionally biased region" description="Low complexity" evidence="3">
    <location>
        <begin position="2323"/>
        <end position="2334"/>
    </location>
</feature>
<feature type="region of interest" description="Disordered" evidence="3">
    <location>
        <begin position="1381"/>
        <end position="1413"/>
    </location>
</feature>
<feature type="region of interest" description="Disordered" evidence="3">
    <location>
        <begin position="1646"/>
        <end position="1798"/>
    </location>
</feature>
<dbReference type="InterPro" id="IPR000225">
    <property type="entry name" value="Armadillo"/>
</dbReference>
<dbReference type="InterPro" id="IPR011989">
    <property type="entry name" value="ARM-like"/>
</dbReference>
<dbReference type="SUPFAM" id="SSF82931">
    <property type="entry name" value="Tumor suppressor gene product Apc"/>
    <property type="match status" value="1"/>
</dbReference>
<dbReference type="Gene3D" id="1.25.10.10">
    <property type="entry name" value="Leucine-rich Repeat Variant"/>
    <property type="match status" value="1"/>
</dbReference>
<evidence type="ECO:0000313" key="5">
    <source>
        <dbReference type="Proteomes" id="UP001164746"/>
    </source>
</evidence>
<feature type="compositionally biased region" description="Polar residues" evidence="3">
    <location>
        <begin position="1200"/>
        <end position="1209"/>
    </location>
</feature>
<feature type="region of interest" description="Disordered" evidence="3">
    <location>
        <begin position="1"/>
        <end position="69"/>
    </location>
</feature>
<organism evidence="4 5">
    <name type="scientific">Mya arenaria</name>
    <name type="common">Soft-shell clam</name>
    <dbReference type="NCBI Taxonomy" id="6604"/>
    <lineage>
        <taxon>Eukaryota</taxon>
        <taxon>Metazoa</taxon>
        <taxon>Spiralia</taxon>
        <taxon>Lophotrochozoa</taxon>
        <taxon>Mollusca</taxon>
        <taxon>Bivalvia</taxon>
        <taxon>Autobranchia</taxon>
        <taxon>Heteroconchia</taxon>
        <taxon>Euheterodonta</taxon>
        <taxon>Imparidentia</taxon>
        <taxon>Neoheterodontei</taxon>
        <taxon>Myida</taxon>
        <taxon>Myoidea</taxon>
        <taxon>Myidae</taxon>
        <taxon>Mya</taxon>
    </lineage>
</organism>
<dbReference type="InterPro" id="IPR041257">
    <property type="entry name" value="APC_rep"/>
</dbReference>
<feature type="region of interest" description="Disordered" evidence="3">
    <location>
        <begin position="950"/>
        <end position="969"/>
    </location>
</feature>
<feature type="compositionally biased region" description="Low complexity" evidence="3">
    <location>
        <begin position="3112"/>
        <end position="3124"/>
    </location>
</feature>
<dbReference type="Pfam" id="PF11414">
    <property type="entry name" value="Suppressor_APC"/>
    <property type="match status" value="1"/>
</dbReference>
<feature type="region of interest" description="Disordered" evidence="3">
    <location>
        <begin position="367"/>
        <end position="398"/>
    </location>
</feature>
<dbReference type="Pfam" id="PF00514">
    <property type="entry name" value="Arm"/>
    <property type="match status" value="1"/>
</dbReference>
<dbReference type="EMBL" id="CP111014">
    <property type="protein sequence ID" value="WAR00863.1"/>
    <property type="molecule type" value="Genomic_DNA"/>
</dbReference>
<keyword evidence="2" id="KW-0879">Wnt signaling pathway</keyword>
<dbReference type="Pfam" id="PF18797">
    <property type="entry name" value="APC_rep"/>
    <property type="match status" value="1"/>
</dbReference>
<feature type="compositionally biased region" description="Low complexity" evidence="3">
    <location>
        <begin position="3015"/>
        <end position="3046"/>
    </location>
</feature>
<feature type="compositionally biased region" description="Polar residues" evidence="3">
    <location>
        <begin position="1772"/>
        <end position="1787"/>
    </location>
</feature>
<feature type="region of interest" description="Disordered" evidence="3">
    <location>
        <begin position="254"/>
        <end position="297"/>
    </location>
</feature>
<feature type="region of interest" description="Disordered" evidence="3">
    <location>
        <begin position="2740"/>
        <end position="3050"/>
    </location>
</feature>
<protein>
    <submittedName>
        <fullName evidence="4">APC-like protein</fullName>
    </submittedName>
</protein>
<feature type="compositionally biased region" description="Polar residues" evidence="3">
    <location>
        <begin position="3079"/>
        <end position="3095"/>
    </location>
</feature>
<dbReference type="InterPro" id="IPR016024">
    <property type="entry name" value="ARM-type_fold"/>
</dbReference>
<gene>
    <name evidence="4" type="ORF">MAR_025235</name>
</gene>
<feature type="region of interest" description="Disordered" evidence="3">
    <location>
        <begin position="188"/>
        <end position="214"/>
    </location>
</feature>
<dbReference type="PANTHER" id="PTHR12607:SF12">
    <property type="entry name" value="APC-LIKE, ISOFORM A-RELATED"/>
    <property type="match status" value="1"/>
</dbReference>
<feature type="region of interest" description="Disordered" evidence="3">
    <location>
        <begin position="3475"/>
        <end position="3665"/>
    </location>
</feature>
<feature type="region of interest" description="Disordered" evidence="3">
    <location>
        <begin position="886"/>
        <end position="911"/>
    </location>
</feature>
<feature type="region of interest" description="Disordered" evidence="3">
    <location>
        <begin position="1816"/>
        <end position="1836"/>
    </location>
</feature>
<feature type="compositionally biased region" description="Polar residues" evidence="3">
    <location>
        <begin position="2740"/>
        <end position="2767"/>
    </location>
</feature>
<feature type="compositionally biased region" description="Basic and acidic residues" evidence="3">
    <location>
        <begin position="1757"/>
        <end position="1766"/>
    </location>
</feature>
<feature type="compositionally biased region" description="Basic and acidic residues" evidence="3">
    <location>
        <begin position="3198"/>
        <end position="3213"/>
    </location>
</feature>
<feature type="compositionally biased region" description="Polar residues" evidence="3">
    <location>
        <begin position="2370"/>
        <end position="2389"/>
    </location>
</feature>
<dbReference type="Gene3D" id="1.10.287.450">
    <property type="entry name" value="Helix hairpin bin"/>
    <property type="match status" value="1"/>
</dbReference>
<proteinExistence type="inferred from homology"/>
<feature type="compositionally biased region" description="Low complexity" evidence="3">
    <location>
        <begin position="982"/>
        <end position="991"/>
    </location>
</feature>
<keyword evidence="5" id="KW-1185">Reference proteome</keyword>
<feature type="compositionally biased region" description="Basic and acidic residues" evidence="3">
    <location>
        <begin position="2097"/>
        <end position="2115"/>
    </location>
</feature>
<feature type="region of interest" description="Disordered" evidence="3">
    <location>
        <begin position="2028"/>
        <end position="2217"/>
    </location>
</feature>
<feature type="compositionally biased region" description="Basic and acidic residues" evidence="3">
    <location>
        <begin position="3171"/>
        <end position="3184"/>
    </location>
</feature>
<feature type="region of interest" description="Disordered" evidence="3">
    <location>
        <begin position="1941"/>
        <end position="2015"/>
    </location>
</feature>
<feature type="region of interest" description="Disordered" evidence="3">
    <location>
        <begin position="974"/>
        <end position="1012"/>
    </location>
</feature>
<feature type="region of interest" description="Disordered" evidence="3">
    <location>
        <begin position="1223"/>
        <end position="1257"/>
    </location>
</feature>
<feature type="compositionally biased region" description="Basic and acidic residues" evidence="3">
    <location>
        <begin position="1153"/>
        <end position="1164"/>
    </location>
</feature>
<feature type="compositionally biased region" description="Basic and acidic residues" evidence="3">
    <location>
        <begin position="1280"/>
        <end position="1289"/>
    </location>
</feature>
<feature type="region of interest" description="Disordered" evidence="3">
    <location>
        <begin position="3079"/>
        <end position="3226"/>
    </location>
</feature>
<feature type="compositionally biased region" description="Polar residues" evidence="3">
    <location>
        <begin position="3125"/>
        <end position="3140"/>
    </location>
</feature>
<evidence type="ECO:0000313" key="4">
    <source>
        <dbReference type="EMBL" id="WAR00863.1"/>
    </source>
</evidence>
<feature type="compositionally biased region" description="Basic residues" evidence="3">
    <location>
        <begin position="3524"/>
        <end position="3535"/>
    </location>
</feature>
<feature type="region of interest" description="Disordered" evidence="3">
    <location>
        <begin position="718"/>
        <end position="821"/>
    </location>
</feature>
<feature type="compositionally biased region" description="Polar residues" evidence="3">
    <location>
        <begin position="2207"/>
        <end position="2217"/>
    </location>
</feature>
<feature type="region of interest" description="Disordered" evidence="3">
    <location>
        <begin position="1578"/>
        <end position="1600"/>
    </location>
</feature>
<feature type="compositionally biased region" description="Basic and acidic residues" evidence="3">
    <location>
        <begin position="56"/>
        <end position="67"/>
    </location>
</feature>
<feature type="compositionally biased region" description="Polar residues" evidence="3">
    <location>
        <begin position="2133"/>
        <end position="2142"/>
    </location>
</feature>
<feature type="compositionally biased region" description="Low complexity" evidence="3">
    <location>
        <begin position="1667"/>
        <end position="1710"/>
    </location>
</feature>
<feature type="compositionally biased region" description="Low complexity" evidence="3">
    <location>
        <begin position="3615"/>
        <end position="3630"/>
    </location>
</feature>
<feature type="compositionally biased region" description="Basic and acidic residues" evidence="3">
    <location>
        <begin position="1320"/>
        <end position="1347"/>
    </location>
</feature>
<feature type="compositionally biased region" description="Basic and acidic residues" evidence="3">
    <location>
        <begin position="1233"/>
        <end position="1251"/>
    </location>
</feature>
<feature type="compositionally biased region" description="Polar residues" evidence="3">
    <location>
        <begin position="3570"/>
        <end position="3583"/>
    </location>
</feature>
<evidence type="ECO:0000256" key="3">
    <source>
        <dbReference type="SAM" id="MobiDB-lite"/>
    </source>
</evidence>
<feature type="compositionally biased region" description="Polar residues" evidence="3">
    <location>
        <begin position="2954"/>
        <end position="2987"/>
    </location>
</feature>
<feature type="compositionally biased region" description="Polar residues" evidence="3">
    <location>
        <begin position="1999"/>
        <end position="2015"/>
    </location>
</feature>
<feature type="compositionally biased region" description="Basic and acidic residues" evidence="3">
    <location>
        <begin position="2773"/>
        <end position="2792"/>
    </location>
</feature>
<feature type="compositionally biased region" description="Low complexity" evidence="3">
    <location>
        <begin position="3590"/>
        <end position="3601"/>
    </location>
</feature>
<feature type="compositionally biased region" description="Basic and acidic residues" evidence="3">
    <location>
        <begin position="1181"/>
        <end position="1199"/>
    </location>
</feature>
<feature type="region of interest" description="Disordered" evidence="3">
    <location>
        <begin position="2437"/>
        <end position="2534"/>
    </location>
</feature>
<evidence type="ECO:0000256" key="2">
    <source>
        <dbReference type="ARBA" id="ARBA00022687"/>
    </source>
</evidence>
<feature type="compositionally biased region" description="Basic and acidic residues" evidence="3">
    <location>
        <begin position="3552"/>
        <end position="3561"/>
    </location>
</feature>
<evidence type="ECO:0000256" key="1">
    <source>
        <dbReference type="ARBA" id="ARBA00009051"/>
    </source>
</evidence>
<feature type="compositionally biased region" description="Low complexity" evidence="3">
    <location>
        <begin position="2913"/>
        <end position="2953"/>
    </location>
</feature>
<dbReference type="Proteomes" id="UP001164746">
    <property type="component" value="Chromosome 3"/>
</dbReference>
<sequence>MSDGEFFELDDSDPDGDIVIGDTSSETSEEDGPEHLDSPGVVDTDAPGIQGDGPEEGDRQEVHKESESDILQRVQQLENERTNLIQQIESEEKNRKWYYDEIDKISRRIRSLPVTDGHPGKQQQGPARKHLELEIQRLHDTMLESFGSNEQISQRRDARMHRIHRLVMEMQSLQQHRQQILQEENPSHLEGEGRLRHHSSTDSAHSSPSEGEELDTITMATQTEDAEHGDSAFTYGQNIPGAIYHGAWQLEEGIPRSQSGGHHGDLASVMSFNSTNTSSSRGSGVKGQTQSRSQQNHQQVGCLPLLIQLLHGSDQDSGLLGNTRGSKAARARAAAALHNIVHSHPDDKRGRREARVLRLLEQIRGHCDQLRDTSSDEEEEEGRQLVPPPDPMDHHPGPAIATLMKLSFDEEHRHAICTLGGLHAIAELMQVDNDVNADTSEQYNITMRRYACMALTNLTFGDGTNKALLCSMKTSMEALVAQLFSSNEELCQVAASVLRNLSWKADLASKKTLREVGAVTSLMRASMKVQKETTLKSILSALWNLSAHCSENKADICAVEGALEFLICSLTYKSPSKTSAIMENGGGILRNVSSHLAVREDYRKILRQHGCLQILLKHLRATSLTIVSNACGTLWNLSARCAEDQQALWEMGAIGMLRNLVHSKHKMISMGSSAALKNLLAARPAMKNIELKKNSNQNRPTLHVRKQRALESEIDQNLSETCENMESPRDSPVEGKKQESDHFVYPVYQLQDGDPRRPMVRAPVMPRSQSGDTSLYTDKGQQHGVARSGSQDSVGSTHSDISHDRARHPSGPRTHSLMGGSLDRYKEGSILNHRGSIEGRTERNPLGSPNSRILQVMQEVALHAGINGQHNENDTSVFKVPYPVTSLRQQQQQQHHMPSSSAASSQHISSSQQNPVYLTQMMSQAQSMAYQRYIMTTVPAHSTSINYTMATNQRLQPDDDDSDEKPLDYSMKYQESGSSIPHQKQQQQQQQQKHHAGPRFPLNPPKPQPSSYMGNVQANMRGPFPGSGPRPYLPRPGMNQQINKRYHYNAAYAETDLDDPEQPTDYGARYGVEYNQDERVNYSSGYQESDPNCADCKLEEARRYNDRLDQAIDEDQIKTFCTEGTPYLSTATSLTDLSTAVKILEEAEQQCPADERDYSGDETHNFSSKYGENDPGQRQQSCEHDDGQKGGRHDGEKSSRTGSNMTDIQTGTTVITNYHIKADRQSQESQTHQSEEMQERSFHDNRNDHAPPDQMKTYCEEGTPVCFSRVSSLSSLHSSEAADRQEKRPAGPLQRIEETEDMNGSVLKRPSQSRSPQGYRQKDTRSMMDNSSEKEHKTVTFDDKEQIQETPMMFSRSTSLGSLSSFDTQSVHSSVFSEYSRRASEVVSPSELPDSPSETMPPSPRRTKSPERHAGGVRNVKQELFPPQHFPPQQFTTSASHCAQLVNPTRQLMAMNQMMMKQIDYETGSCKSEAPVVYADEGTPPIFNDNLSELSCITGDNYNINERTLVGSQGHLTPGAKSQGSSGNRTVDITITSSQPSSLWKDENTNEEGCNEPKKVVTKNADNNFNQVELPNKTSVQENGVGFSSEPVDSKQEEGEKNLVTTCITEEKVVTVLKAEEKALSSNSDVSEGEDEILANFINSAMPISTKKAKKSSDSSSRRKSSSSKPDSGSSSRSKTPAKSQPQSGSSSKSSSVNSSAKKPTKTSSKSSKENSPDCKQSVKDEKSQGSSPGKHKSQIPRPLQHRQIQQLGMLDTSHDSTRTYQDEESPFNVSNTQSVINRSAQKSKPAVKPSPLILQKARNLSNIDYDDEGEGCKTYATEDTPFSGSIPTSPKMGRKYPDHVMYADQNQDCLKTFATEDTPFNGSIPGSPPAENERLHFANGDIDIESDTVKCYNTEDTPFSGSAVGSPKMGRKQVSVKESQEPSTIVAQNKVQNVQNFQQKPYVQGSQSHPVPQTNAPSRLPTKHPQFNPQILNNIGYLDDYDDDGDDAIKSYATEGTPQNFSTTGSFSDLSSLNANFEEKVKIDRSGQGAYHDSSQKRALATGKPAPPIIEQPIPIDDDKSDSSSLDDNEDLLSEMIQSAMPAPRPGSKSRRSMDRKAEGAEASEKDNMRLNRYKNSQSKEPFYPSHFQPQRTSSLAQDGEKSKKSHLQRVMSEPDNDQVKTFAEEGTPNMSNSTSFSDLTTDSFLSQNRNMQSKGKPIGPTVSSQNNSSLSTNYQQSMTYSAGNNSVFLQAEGGGDSMRVFKMEGTPQSFSCNDSLSSLGIMDDDSSSNIVAQQVKALANRLICNLDIKTDSQKSSVPVDAQSTLNQKAALDKERSGSQTSNLSNSSQYYPIELERQVIGQSSEDQSVHEDDHQDQASDIHVTVTDNRTNKSPKSKQMLNNKQASRDEKSGYKVEHTPICFSRNSSLSSLSVQSDDDDEDPDDLALLEDCISSALPPRTRPAKEGRISSLAGKPRTNQALSADELDQTGSHDSRMSAWRKEPHRSSDELFRKPVADSKGRPCRSRSQDNEKRNKDLSNQQLAEVFGRNTVHRGSFDSLAKTQSAFMQITNHQQQVISETKNFTQQMMQMTRSVEKGDNQSEKTDSPASDYNFFMSCSGNTEISVENISKQSFPSSMAPDTDDDILDDSVLDYRNDADGHHGNGDRTLTEKNRRSFNSSFTQARQQHHGMINGMQASITSEDERALAENVSIVMSEMDMQQMILSGVSTVDEDRFIENETLSLVSNDYMSDTASEASNTWSAASDQRSEGSNSQGCDGSQSSRRPRIIKPENKVEAERPVQGEEQKGVRGRRKPLMVTGAPSPTVTSGRTVTGASPNMTSVRTVTGAASPKVTSGRTVIGAASPNVTSGSNTSRESRKGHTLKTIPQACSTPVKSGSPAQYTSPYQTQPHKRSSSLDQRSQGRDPRGSRNTSANRSDSANRSSGSNRSASVNRVSSNMSQNLSNQSRNKASPVNRSNSQDNQAQPRALSKQGTFIKESTNKNAPVISPSDKSKNIDSTNGVKMRQKKPSESSQTNRNSSGSSNYSNNSNVSNSFSTSSSDSPPDSWAKTLHTYNFKADQDGKRKGSNVRRNLMNDAQHSKIPSPSRSMLNKSSSGQSLKKGSEKVVKSSSGSSLKVTGSNNSLKQIGSRPTTPVVMSNRKGSIDSIGNAKNEKKTVTSKITGLWKSENKKNKTKSEKKSVSKLPVAKTKGKNKKSEGKEEFKKNDSIHKNSNRNTYILPESTVDGISKSSTYDKLNAINDASQIPSHDGMRTSQTDVRKSGNMSCFNSADVSKAKPIFDDSSLNKTCRDISVFEIGVEYDLEEAWASNIEKSIESMSRSIEENKNKIDGSTFYDDFVDTSKMDLTNSPANRLSKSGSMSEIQLEFGRIHSGTWTKKKSQNEFAALPNADETSRTLPLVKRSESLNLTAHLGVSHIEYDDGQDVWIRRDDRFRASDMTMSKKKRGFKGSSGFLNAVSKMFSGGSKKVSDQQSKSFITISSKPKKEKEDSKINKSEYKLSKAEQKAEKKAEVKMNKSLQKTLKKSSKSSKSKKSGDLEDGRSSTSSMKKSAEDLIDIDRSDDDEVFSNATSHSSIPTPKTKSLGPKSSSNMPSNNSISADPCANDLSYSDLSESGSNDWSLSSSKSSPGQHLTKTEMLQARRQAQISSTHEKSDDGEENGGKRKCIITTGVVESYRVELVNTIVIRQVEIDKIAVHIHVGADLKIQFLDNNC</sequence>
<dbReference type="Pfam" id="PF05923">
    <property type="entry name" value="APC_r"/>
    <property type="match status" value="4"/>
</dbReference>
<feature type="region of interest" description="Disordered" evidence="3">
    <location>
        <begin position="1277"/>
        <end position="1348"/>
    </location>
</feature>
<accession>A0ABY7DW12</accession>
<dbReference type="InterPro" id="IPR009223">
    <property type="entry name" value="APC_rpt"/>
</dbReference>
<feature type="compositionally biased region" description="Low complexity" evidence="3">
    <location>
        <begin position="268"/>
        <end position="297"/>
    </location>
</feature>
<feature type="region of interest" description="Disordered" evidence="3">
    <location>
        <begin position="1150"/>
        <end position="1209"/>
    </location>
</feature>